<reference evidence="4 5" key="1">
    <citation type="journal article" date="2018" name="Nat. Ecol. Evol.">
        <title>Pezizomycetes genomes reveal the molecular basis of ectomycorrhizal truffle lifestyle.</title>
        <authorList>
            <person name="Murat C."/>
            <person name="Payen T."/>
            <person name="Noel B."/>
            <person name="Kuo A."/>
            <person name="Morin E."/>
            <person name="Chen J."/>
            <person name="Kohler A."/>
            <person name="Krizsan K."/>
            <person name="Balestrini R."/>
            <person name="Da Silva C."/>
            <person name="Montanini B."/>
            <person name="Hainaut M."/>
            <person name="Levati E."/>
            <person name="Barry K.W."/>
            <person name="Belfiori B."/>
            <person name="Cichocki N."/>
            <person name="Clum A."/>
            <person name="Dockter R.B."/>
            <person name="Fauchery L."/>
            <person name="Guy J."/>
            <person name="Iotti M."/>
            <person name="Le Tacon F."/>
            <person name="Lindquist E.A."/>
            <person name="Lipzen A."/>
            <person name="Malagnac F."/>
            <person name="Mello A."/>
            <person name="Molinier V."/>
            <person name="Miyauchi S."/>
            <person name="Poulain J."/>
            <person name="Riccioni C."/>
            <person name="Rubini A."/>
            <person name="Sitrit Y."/>
            <person name="Splivallo R."/>
            <person name="Traeger S."/>
            <person name="Wang M."/>
            <person name="Zifcakova L."/>
            <person name="Wipf D."/>
            <person name="Zambonelli A."/>
            <person name="Paolocci F."/>
            <person name="Nowrousian M."/>
            <person name="Ottonello S."/>
            <person name="Baldrian P."/>
            <person name="Spatafora J.W."/>
            <person name="Henrissat B."/>
            <person name="Nagy L.G."/>
            <person name="Aury J.M."/>
            <person name="Wincker P."/>
            <person name="Grigoriev I.V."/>
            <person name="Bonfante P."/>
            <person name="Martin F.M."/>
        </authorList>
    </citation>
    <scope>NUCLEOTIDE SEQUENCE [LARGE SCALE GENOMIC DNA]</scope>
    <source>
        <strain evidence="4 5">CCBAS932</strain>
    </source>
</reference>
<feature type="region of interest" description="Disordered" evidence="3">
    <location>
        <begin position="264"/>
        <end position="285"/>
    </location>
</feature>
<dbReference type="EMBL" id="ML119166">
    <property type="protein sequence ID" value="RPB08221.1"/>
    <property type="molecule type" value="Genomic_DNA"/>
</dbReference>
<dbReference type="InterPro" id="IPR003697">
    <property type="entry name" value="Maf-like"/>
</dbReference>
<proteinExistence type="inferred from homology"/>
<name>A0A3N4KIR1_9PEZI</name>
<dbReference type="FunCoup" id="A0A3N4KIR1">
    <property type="interactions" value="109"/>
</dbReference>
<protein>
    <submittedName>
        <fullName evidence="4">Maf-domain-containing protein</fullName>
    </submittedName>
</protein>
<dbReference type="PANTHER" id="PTHR43213:SF5">
    <property type="entry name" value="BIFUNCTIONAL DTTP_UTP PYROPHOSPHATASE_METHYLTRANSFERASE PROTEIN-RELATED"/>
    <property type="match status" value="1"/>
</dbReference>
<sequence length="285" mass="31047">MASWLYNTLLGGDNPTPGAIRLPDSASAPSSTAPPPYTRTKSPRPRAPLSLPALNALRGKRVILASASPRRKQLLSQIGLTDIEVIPSRFAENLDKSHYTPFEYVLATATNKCADVYKTEIDNEALGEPAIVIAADTVIVTYDGEIMEKPRSEEGHLAMLKTLRDGMPHKVYTAVVAMVPLETVVHPGYAQESHVEETVVEFDKMVTDDLLEAYVKTREGADKAGGYAIQGTGSILVKRIEGTFDNVVGLPLRGTLRVIEKAMSAEEMQEEEEEEDPDQLTGEAL</sequence>
<keyword evidence="2" id="KW-0378">Hydrolase</keyword>
<feature type="compositionally biased region" description="Acidic residues" evidence="3">
    <location>
        <begin position="267"/>
        <end position="278"/>
    </location>
</feature>
<accession>A0A3N4KIR1</accession>
<dbReference type="GO" id="GO:0047429">
    <property type="term" value="F:nucleoside triphosphate diphosphatase activity"/>
    <property type="evidence" value="ECO:0007669"/>
    <property type="project" value="InterPro"/>
</dbReference>
<gene>
    <name evidence="4" type="ORF">P167DRAFT_560615</name>
</gene>
<dbReference type="NCBIfam" id="TIGR00172">
    <property type="entry name" value="maf"/>
    <property type="match status" value="1"/>
</dbReference>
<dbReference type="Pfam" id="PF02545">
    <property type="entry name" value="Maf"/>
    <property type="match status" value="1"/>
</dbReference>
<evidence type="ECO:0000313" key="4">
    <source>
        <dbReference type="EMBL" id="RPB08221.1"/>
    </source>
</evidence>
<dbReference type="InParanoid" id="A0A3N4KIR1"/>
<evidence type="ECO:0000313" key="5">
    <source>
        <dbReference type="Proteomes" id="UP000277580"/>
    </source>
</evidence>
<dbReference type="CDD" id="cd00555">
    <property type="entry name" value="Maf"/>
    <property type="match status" value="1"/>
</dbReference>
<feature type="region of interest" description="Disordered" evidence="3">
    <location>
        <begin position="16"/>
        <end position="50"/>
    </location>
</feature>
<dbReference type="Proteomes" id="UP000277580">
    <property type="component" value="Unassembled WGS sequence"/>
</dbReference>
<organism evidence="4 5">
    <name type="scientific">Morchella conica CCBAS932</name>
    <dbReference type="NCBI Taxonomy" id="1392247"/>
    <lineage>
        <taxon>Eukaryota</taxon>
        <taxon>Fungi</taxon>
        <taxon>Dikarya</taxon>
        <taxon>Ascomycota</taxon>
        <taxon>Pezizomycotina</taxon>
        <taxon>Pezizomycetes</taxon>
        <taxon>Pezizales</taxon>
        <taxon>Morchellaceae</taxon>
        <taxon>Morchella</taxon>
    </lineage>
</organism>
<evidence type="ECO:0000256" key="3">
    <source>
        <dbReference type="SAM" id="MobiDB-lite"/>
    </source>
</evidence>
<dbReference type="HAMAP" id="MF_00528">
    <property type="entry name" value="Maf"/>
    <property type="match status" value="1"/>
</dbReference>
<dbReference type="OrthoDB" id="10267058at2759"/>
<keyword evidence="5" id="KW-1185">Reference proteome</keyword>
<dbReference type="STRING" id="1392247.A0A3N4KIR1"/>
<evidence type="ECO:0000256" key="2">
    <source>
        <dbReference type="ARBA" id="ARBA00022801"/>
    </source>
</evidence>
<evidence type="ECO:0000256" key="1">
    <source>
        <dbReference type="ARBA" id="ARBA00001968"/>
    </source>
</evidence>
<dbReference type="Gene3D" id="3.90.950.10">
    <property type="match status" value="1"/>
</dbReference>
<dbReference type="SUPFAM" id="SSF52972">
    <property type="entry name" value="ITPase-like"/>
    <property type="match status" value="1"/>
</dbReference>
<dbReference type="InterPro" id="IPR029001">
    <property type="entry name" value="ITPase-like_fam"/>
</dbReference>
<comment type="cofactor">
    <cofactor evidence="1">
        <name>a divalent metal cation</name>
        <dbReference type="ChEBI" id="CHEBI:60240"/>
    </cofactor>
</comment>
<dbReference type="PANTHER" id="PTHR43213">
    <property type="entry name" value="BIFUNCTIONAL DTTP/UTP PYROPHOSPHATASE/METHYLTRANSFERASE PROTEIN-RELATED"/>
    <property type="match status" value="1"/>
</dbReference>
<dbReference type="AlphaFoldDB" id="A0A3N4KIR1"/>